<feature type="binding site" evidence="7">
    <location>
        <begin position="265"/>
        <end position="268"/>
    </location>
    <ligand>
        <name>GTP</name>
        <dbReference type="ChEBI" id="CHEBI:37565"/>
    </ligand>
</feature>
<dbReference type="GO" id="GO:0007188">
    <property type="term" value="P:adenylate cyclase-modulating G protein-coupled receptor signaling pathway"/>
    <property type="evidence" value="ECO:0007669"/>
    <property type="project" value="TreeGrafter"/>
</dbReference>
<feature type="binding site" evidence="7">
    <location>
        <begin position="146"/>
        <end position="147"/>
    </location>
    <ligand>
        <name>GTP</name>
        <dbReference type="ChEBI" id="CHEBI:37565"/>
    </ligand>
</feature>
<evidence type="ECO:0000256" key="2">
    <source>
        <dbReference type="ARBA" id="ARBA00022723"/>
    </source>
</evidence>
<keyword evidence="2 8" id="KW-0479">Metal-binding</keyword>
<feature type="binding site" evidence="8">
    <location>
        <position position="43"/>
    </location>
    <ligand>
        <name>Mg(2+)</name>
        <dbReference type="ChEBI" id="CHEBI:18420"/>
    </ligand>
</feature>
<feature type="binding site" evidence="7">
    <location>
        <position position="320"/>
    </location>
    <ligand>
        <name>GTP</name>
        <dbReference type="ChEBI" id="CHEBI:37565"/>
    </ligand>
</feature>
<dbReference type="SUPFAM" id="SSF47895">
    <property type="entry name" value="Transducin (alpha subunit), insertion domain"/>
    <property type="match status" value="1"/>
</dbReference>
<dbReference type="CDD" id="cd00066">
    <property type="entry name" value="G-alpha"/>
    <property type="match status" value="1"/>
</dbReference>
<dbReference type="InterPro" id="IPR027417">
    <property type="entry name" value="P-loop_NTPase"/>
</dbReference>
<dbReference type="GO" id="GO:0003924">
    <property type="term" value="F:GTPase activity"/>
    <property type="evidence" value="ECO:0007669"/>
    <property type="project" value="InterPro"/>
</dbReference>
<feature type="binding site" evidence="7">
    <location>
        <begin position="171"/>
        <end position="177"/>
    </location>
    <ligand>
        <name>GTP</name>
        <dbReference type="ChEBI" id="CHEBI:37565"/>
    </ligand>
</feature>
<evidence type="ECO:0000313" key="10">
    <source>
        <dbReference type="Proteomes" id="UP000695562"/>
    </source>
</evidence>
<dbReference type="GO" id="GO:0046872">
    <property type="term" value="F:metal ion binding"/>
    <property type="evidence" value="ECO:0007669"/>
    <property type="project" value="UniProtKB-KW"/>
</dbReference>
<dbReference type="EMBL" id="AJWJ01000150">
    <property type="protein sequence ID" value="KAF2074388.1"/>
    <property type="molecule type" value="Genomic_DNA"/>
</dbReference>
<dbReference type="Pfam" id="PF00503">
    <property type="entry name" value="G-alpha"/>
    <property type="match status" value="1"/>
</dbReference>
<evidence type="ECO:0000256" key="8">
    <source>
        <dbReference type="PIRSR" id="PIRSR601019-2"/>
    </source>
</evidence>
<dbReference type="GO" id="GO:0031683">
    <property type="term" value="F:G-protein beta/gamma-subunit complex binding"/>
    <property type="evidence" value="ECO:0007669"/>
    <property type="project" value="InterPro"/>
</dbReference>
<comment type="subunit">
    <text evidence="1">G proteins are composed of 3 units; alpha, beta and gamma. The alpha chain contains the guanine nucleotide binding site.</text>
</comment>
<evidence type="ECO:0000256" key="4">
    <source>
        <dbReference type="ARBA" id="ARBA00022842"/>
    </source>
</evidence>
<gene>
    <name evidence="9" type="ORF">CYY_004322</name>
</gene>
<feature type="binding site" evidence="7">
    <location>
        <begin position="39"/>
        <end position="44"/>
    </location>
    <ligand>
        <name>GTP</name>
        <dbReference type="ChEBI" id="CHEBI:37565"/>
    </ligand>
</feature>
<dbReference type="GO" id="GO:0032502">
    <property type="term" value="P:developmental process"/>
    <property type="evidence" value="ECO:0007669"/>
    <property type="project" value="UniProtKB-ARBA"/>
</dbReference>
<keyword evidence="10" id="KW-1185">Reference proteome</keyword>
<evidence type="ECO:0000256" key="3">
    <source>
        <dbReference type="ARBA" id="ARBA00022741"/>
    </source>
</evidence>
<reference evidence="9" key="1">
    <citation type="submission" date="2020-01" db="EMBL/GenBank/DDBJ databases">
        <title>Development of genomics and gene disruption for Polysphondylium violaceum indicates a role for the polyketide synthase stlB in stalk morphogenesis.</title>
        <authorList>
            <person name="Narita B."/>
            <person name="Kawabe Y."/>
            <person name="Kin K."/>
            <person name="Saito T."/>
            <person name="Gibbs R."/>
            <person name="Kuspa A."/>
            <person name="Muzny D."/>
            <person name="Queller D."/>
            <person name="Richards S."/>
            <person name="Strassman J."/>
            <person name="Sucgang R."/>
            <person name="Worley K."/>
            <person name="Schaap P."/>
        </authorList>
    </citation>
    <scope>NUCLEOTIDE SEQUENCE</scope>
    <source>
        <strain evidence="9">QSvi11</strain>
    </source>
</reference>
<dbReference type="GO" id="GO:0006935">
    <property type="term" value="P:chemotaxis"/>
    <property type="evidence" value="ECO:0007669"/>
    <property type="project" value="UniProtKB-ARBA"/>
</dbReference>
<dbReference type="AlphaFoldDB" id="A0A8J4PTJ0"/>
<dbReference type="Gene3D" id="3.40.50.300">
    <property type="entry name" value="P-loop containing nucleotide triphosphate hydrolases"/>
    <property type="match status" value="1"/>
</dbReference>
<dbReference type="SUPFAM" id="SSF52540">
    <property type="entry name" value="P-loop containing nucleoside triphosphate hydrolases"/>
    <property type="match status" value="1"/>
</dbReference>
<dbReference type="PANTHER" id="PTHR10218:SF180">
    <property type="entry name" value="GUANINE NUCLEOTIDE-BINDING PROTEIN ALPHA-4 SUBUNIT-RELATED"/>
    <property type="match status" value="1"/>
</dbReference>
<keyword evidence="4 8" id="KW-0460">Magnesium</keyword>
<dbReference type="OrthoDB" id="5817230at2759"/>
<dbReference type="GO" id="GO:0005737">
    <property type="term" value="C:cytoplasm"/>
    <property type="evidence" value="ECO:0007669"/>
    <property type="project" value="TreeGrafter"/>
</dbReference>
<evidence type="ECO:0000256" key="6">
    <source>
        <dbReference type="ARBA" id="ARBA00023224"/>
    </source>
</evidence>
<feature type="binding site" evidence="8">
    <location>
        <position position="177"/>
    </location>
    <ligand>
        <name>Mg(2+)</name>
        <dbReference type="ChEBI" id="CHEBI:18420"/>
    </ligand>
</feature>
<dbReference type="Proteomes" id="UP000695562">
    <property type="component" value="Unassembled WGS sequence"/>
</dbReference>
<evidence type="ECO:0000256" key="7">
    <source>
        <dbReference type="PIRSR" id="PIRSR601019-1"/>
    </source>
</evidence>
<dbReference type="GO" id="GO:0060176">
    <property type="term" value="P:regulation of aggregation involved in sorocarp development"/>
    <property type="evidence" value="ECO:0007669"/>
    <property type="project" value="UniProtKB-ARBA"/>
</dbReference>
<evidence type="ECO:0000256" key="1">
    <source>
        <dbReference type="ARBA" id="ARBA00011356"/>
    </source>
</evidence>
<comment type="caution">
    <text evidence="9">The sequence shown here is derived from an EMBL/GenBank/DDBJ whole genome shotgun (WGS) entry which is preliminary data.</text>
</comment>
<dbReference type="SMART" id="SM00275">
    <property type="entry name" value="G_alpha"/>
    <property type="match status" value="1"/>
</dbReference>
<evidence type="ECO:0000256" key="5">
    <source>
        <dbReference type="ARBA" id="ARBA00023134"/>
    </source>
</evidence>
<dbReference type="FunFam" id="1.10.400.10:FF:000007">
    <property type="entry name" value="Guanine nucleotide-binding protein subunit alpha"/>
    <property type="match status" value="1"/>
</dbReference>
<name>A0A8J4PTJ0_9MYCE</name>
<dbReference type="Gene3D" id="1.10.400.10">
    <property type="entry name" value="GI Alpha 1, domain 2-like"/>
    <property type="match status" value="1"/>
</dbReference>
<dbReference type="PANTHER" id="PTHR10218">
    <property type="entry name" value="GTP-BINDING PROTEIN ALPHA SUBUNIT"/>
    <property type="match status" value="1"/>
</dbReference>
<keyword evidence="3 7" id="KW-0547">Nucleotide-binding</keyword>
<sequence length="348" mass="40803">MGCILTIEAKKSRDIDYQLKKDGDYQKSETKLLLLGPGESGKSTIFKQMKIIQDDGGFSIDERLEYRYIIYGNCISQMKVLVMAAINHDIKPHNPENEARFDKLSKIAAGGNSWTLEVAEDIRCLWDDEGIQKIYQMRDKYFQLNDSAEYFFKNITRFANDNYVPTQDDVLRSRVRTTGIQEAHFKFHDIEFRMLDVGGQRSERRKWIHCFDSVTAVIFCVALSEYDQTLREEESQNRMKESLMLFDEIVNSHWFRNTAFIIFFNKVDLFREKITKVDLAEHFPGYTGGHNFENATLYIKKMFFDQCHSPHSMFTHFTCAIDTANIQFVFHAVKETLLKNIFNTIIHY</sequence>
<dbReference type="PRINTS" id="PR00318">
    <property type="entry name" value="GPROTEINA"/>
</dbReference>
<proteinExistence type="predicted"/>
<accession>A0A8J4PTJ0</accession>
<protein>
    <submittedName>
        <fullName evidence="9">Uncharacterized protein</fullName>
    </submittedName>
</protein>
<keyword evidence="6" id="KW-0807">Transducer</keyword>
<organism evidence="9 10">
    <name type="scientific">Polysphondylium violaceum</name>
    <dbReference type="NCBI Taxonomy" id="133409"/>
    <lineage>
        <taxon>Eukaryota</taxon>
        <taxon>Amoebozoa</taxon>
        <taxon>Evosea</taxon>
        <taxon>Eumycetozoa</taxon>
        <taxon>Dictyostelia</taxon>
        <taxon>Dictyosteliales</taxon>
        <taxon>Dictyosteliaceae</taxon>
        <taxon>Polysphondylium</taxon>
    </lineage>
</organism>
<evidence type="ECO:0000313" key="9">
    <source>
        <dbReference type="EMBL" id="KAF2074388.1"/>
    </source>
</evidence>
<dbReference type="GO" id="GO:0001664">
    <property type="term" value="F:G protein-coupled receptor binding"/>
    <property type="evidence" value="ECO:0007669"/>
    <property type="project" value="TreeGrafter"/>
</dbReference>
<dbReference type="GO" id="GO:0005525">
    <property type="term" value="F:GTP binding"/>
    <property type="evidence" value="ECO:0007669"/>
    <property type="project" value="UniProtKB-KW"/>
</dbReference>
<dbReference type="FunFam" id="3.40.50.300:FF:000563">
    <property type="entry name" value="Guanine nucleotide-binding protein alpha subunit"/>
    <property type="match status" value="1"/>
</dbReference>
<dbReference type="PROSITE" id="PS51882">
    <property type="entry name" value="G_ALPHA"/>
    <property type="match status" value="1"/>
</dbReference>
<keyword evidence="5 7" id="KW-0342">GTP-binding</keyword>
<dbReference type="InterPro" id="IPR001019">
    <property type="entry name" value="Gprotein_alpha_su"/>
</dbReference>
<dbReference type="GO" id="GO:0005834">
    <property type="term" value="C:heterotrimeric G-protein complex"/>
    <property type="evidence" value="ECO:0007669"/>
    <property type="project" value="TreeGrafter"/>
</dbReference>
<feature type="binding site" evidence="7">
    <location>
        <begin position="196"/>
        <end position="200"/>
    </location>
    <ligand>
        <name>GTP</name>
        <dbReference type="ChEBI" id="CHEBI:37565"/>
    </ligand>
</feature>
<dbReference type="InterPro" id="IPR011025">
    <property type="entry name" value="GproteinA_insert"/>
</dbReference>